<dbReference type="AlphaFoldDB" id="A0A0G9MP18"/>
<dbReference type="EMBL" id="LBHB01000004">
    <property type="protein sequence ID" value="KLE32467.1"/>
    <property type="molecule type" value="Genomic_DNA"/>
</dbReference>
<accession>A0A0G9MP18</accession>
<keyword evidence="1" id="KW-1133">Transmembrane helix</keyword>
<dbReference type="PATRIC" id="fig|1581420.6.peg.2796"/>
<organism evidence="2 3">
    <name type="scientific">Aurantiacibacter luteus</name>
    <dbReference type="NCBI Taxonomy" id="1581420"/>
    <lineage>
        <taxon>Bacteria</taxon>
        <taxon>Pseudomonadati</taxon>
        <taxon>Pseudomonadota</taxon>
        <taxon>Alphaproteobacteria</taxon>
        <taxon>Sphingomonadales</taxon>
        <taxon>Erythrobacteraceae</taxon>
        <taxon>Aurantiacibacter</taxon>
    </lineage>
</organism>
<gene>
    <name evidence="2" type="ORF">AAW00_13670</name>
</gene>
<evidence type="ECO:0000313" key="2">
    <source>
        <dbReference type="EMBL" id="KLE32467.1"/>
    </source>
</evidence>
<dbReference type="Proteomes" id="UP000053464">
    <property type="component" value="Unassembled WGS sequence"/>
</dbReference>
<reference evidence="2 3" key="1">
    <citation type="submission" date="2015-04" db="EMBL/GenBank/DDBJ databases">
        <title>The draft genome sequence of Erythrobacter luteus KA37.</title>
        <authorList>
            <person name="Zhuang L."/>
            <person name="Liu Y."/>
            <person name="Shao Z."/>
        </authorList>
    </citation>
    <scope>NUCLEOTIDE SEQUENCE [LARGE SCALE GENOMIC DNA]</scope>
    <source>
        <strain evidence="2 3">KA37</strain>
    </source>
</reference>
<evidence type="ECO:0000256" key="1">
    <source>
        <dbReference type="SAM" id="Phobius"/>
    </source>
</evidence>
<keyword evidence="1" id="KW-0472">Membrane</keyword>
<keyword evidence="1" id="KW-0812">Transmembrane</keyword>
<protein>
    <submittedName>
        <fullName evidence="2">Uncharacterized protein</fullName>
    </submittedName>
</protein>
<name>A0A0G9MP18_9SPHN</name>
<sequence>MGPLDLAKPVLGLARWVWIALALALVLLLAWLIAARLDSTVETIATTAEDRGATRAVVQGQHQTLEQLKDANDAEQDLRTGGERSAARFDQCLQDSRRPAACERYRPNAR</sequence>
<comment type="caution">
    <text evidence="2">The sequence shown here is derived from an EMBL/GenBank/DDBJ whole genome shotgun (WGS) entry which is preliminary data.</text>
</comment>
<dbReference type="STRING" id="1581420.AAW00_13670"/>
<feature type="transmembrane region" description="Helical" evidence="1">
    <location>
        <begin position="16"/>
        <end position="34"/>
    </location>
</feature>
<evidence type="ECO:0000313" key="3">
    <source>
        <dbReference type="Proteomes" id="UP000053464"/>
    </source>
</evidence>
<keyword evidence="3" id="KW-1185">Reference proteome</keyword>
<proteinExistence type="predicted"/>